<name>A0A0J8DSM9_BETVV</name>
<dbReference type="InterPro" id="IPR050844">
    <property type="entry name" value="Coatomer_complex_subunit"/>
</dbReference>
<dbReference type="InterPro" id="IPR015943">
    <property type="entry name" value="WD40/YVTN_repeat-like_dom_sf"/>
</dbReference>
<feature type="repeat" description="WD" evidence="3">
    <location>
        <begin position="120"/>
        <end position="161"/>
    </location>
</feature>
<dbReference type="Gene3D" id="2.130.10.10">
    <property type="entry name" value="YVTN repeat-like/Quinoprotein amine dehydrogenase"/>
    <property type="match status" value="1"/>
</dbReference>
<gene>
    <name evidence="5" type="ORF">BVRB_028290</name>
</gene>
<dbReference type="PROSITE" id="PS50082">
    <property type="entry name" value="WD_REPEATS_2"/>
    <property type="match status" value="2"/>
</dbReference>
<evidence type="ECO:0000256" key="2">
    <source>
        <dbReference type="ARBA" id="ARBA00022737"/>
    </source>
</evidence>
<dbReference type="GO" id="GO:0006891">
    <property type="term" value="P:intra-Golgi vesicle-mediated transport"/>
    <property type="evidence" value="ECO:0007669"/>
    <property type="project" value="TreeGrafter"/>
</dbReference>
<dbReference type="Gramene" id="KMS93755">
    <property type="protein sequence ID" value="KMS93755"/>
    <property type="gene ID" value="BVRB_028290"/>
</dbReference>
<reference evidence="5 6" key="1">
    <citation type="journal article" date="2014" name="Nature">
        <title>The genome of the recently domesticated crop plant sugar beet (Beta vulgaris).</title>
        <authorList>
            <person name="Dohm J.C."/>
            <person name="Minoche A.E."/>
            <person name="Holtgrawe D."/>
            <person name="Capella-Gutierrez S."/>
            <person name="Zakrzewski F."/>
            <person name="Tafer H."/>
            <person name="Rupp O."/>
            <person name="Sorensen T.R."/>
            <person name="Stracke R."/>
            <person name="Reinhardt R."/>
            <person name="Goesmann A."/>
            <person name="Kraft T."/>
            <person name="Schulz B."/>
            <person name="Stadler P.F."/>
            <person name="Schmidt T."/>
            <person name="Gabaldon T."/>
            <person name="Lehrach H."/>
            <person name="Weisshaar B."/>
            <person name="Himmelbauer H."/>
        </authorList>
    </citation>
    <scope>NUCLEOTIDE SEQUENCE [LARGE SCALE GENOMIC DNA]</scope>
    <source>
        <tissue evidence="5">Taproot</tissue>
    </source>
</reference>
<dbReference type="OrthoDB" id="9984207at2759"/>
<feature type="coiled-coil region" evidence="4">
    <location>
        <begin position="6"/>
        <end position="44"/>
    </location>
</feature>
<dbReference type="PANTHER" id="PTHR19876">
    <property type="entry name" value="COATOMER"/>
    <property type="match status" value="1"/>
</dbReference>
<dbReference type="InterPro" id="IPR019775">
    <property type="entry name" value="WD40_repeat_CS"/>
</dbReference>
<feature type="non-terminal residue" evidence="5">
    <location>
        <position position="178"/>
    </location>
</feature>
<dbReference type="SMART" id="SM00320">
    <property type="entry name" value="WD40"/>
    <property type="match status" value="2"/>
</dbReference>
<dbReference type="Proteomes" id="UP000035740">
    <property type="component" value="Unassembled WGS sequence"/>
</dbReference>
<evidence type="ECO:0000256" key="1">
    <source>
        <dbReference type="ARBA" id="ARBA00022574"/>
    </source>
</evidence>
<keyword evidence="2" id="KW-0677">Repeat</keyword>
<dbReference type="eggNOG" id="KOG0300">
    <property type="taxonomic scope" value="Eukaryota"/>
</dbReference>
<dbReference type="InterPro" id="IPR001680">
    <property type="entry name" value="WD40_rpt"/>
</dbReference>
<proteinExistence type="predicted"/>
<dbReference type="InterPro" id="IPR036322">
    <property type="entry name" value="WD40_repeat_dom_sf"/>
</dbReference>
<evidence type="ECO:0000256" key="3">
    <source>
        <dbReference type="PROSITE-ProRule" id="PRU00221"/>
    </source>
</evidence>
<dbReference type="GO" id="GO:0006890">
    <property type="term" value="P:retrograde vesicle-mediated transport, Golgi to endoplasmic reticulum"/>
    <property type="evidence" value="ECO:0007669"/>
    <property type="project" value="TreeGrafter"/>
</dbReference>
<sequence length="178" mass="20138">PTEFIMSELERRIETLLNELTVAFAELVHENETLRRRLRQNQNRNSLGLSRIDHRFKSMFRQVAKPELQQWLPVHQLTGHQDGILDVSTSPINHYFAATASVDCSVIVWDVCRKVQSYIFNHHAGAVNSARFHPSLPMIVTGSGDETSAIFNLAKTRHSSQTASTTSVAVNQEEDVEL</sequence>
<accession>A0A0J8DSM9</accession>
<keyword evidence="4" id="KW-0175">Coiled coil</keyword>
<keyword evidence="6" id="KW-1185">Reference proteome</keyword>
<dbReference type="GO" id="GO:0030126">
    <property type="term" value="C:COPI vesicle coat"/>
    <property type="evidence" value="ECO:0007669"/>
    <property type="project" value="TreeGrafter"/>
</dbReference>
<dbReference type="Pfam" id="PF00400">
    <property type="entry name" value="WD40"/>
    <property type="match status" value="2"/>
</dbReference>
<feature type="repeat" description="WD" evidence="3">
    <location>
        <begin position="77"/>
        <end position="111"/>
    </location>
</feature>
<dbReference type="AlphaFoldDB" id="A0A0J8DSM9"/>
<keyword evidence="1 3" id="KW-0853">WD repeat</keyword>
<evidence type="ECO:0000313" key="6">
    <source>
        <dbReference type="Proteomes" id="UP000035740"/>
    </source>
</evidence>
<dbReference type="GO" id="GO:0006888">
    <property type="term" value="P:endoplasmic reticulum to Golgi vesicle-mediated transport"/>
    <property type="evidence" value="ECO:0007669"/>
    <property type="project" value="TreeGrafter"/>
</dbReference>
<evidence type="ECO:0000313" key="5">
    <source>
        <dbReference type="EMBL" id="KMS93755.1"/>
    </source>
</evidence>
<dbReference type="EMBL" id="KQ099356">
    <property type="protein sequence ID" value="KMS93755.1"/>
    <property type="molecule type" value="Genomic_DNA"/>
</dbReference>
<evidence type="ECO:0000256" key="4">
    <source>
        <dbReference type="SAM" id="Coils"/>
    </source>
</evidence>
<protein>
    <submittedName>
        <fullName evidence="5">Uncharacterized protein</fullName>
    </submittedName>
</protein>
<feature type="non-terminal residue" evidence="5">
    <location>
        <position position="1"/>
    </location>
</feature>
<organism evidence="5 6">
    <name type="scientific">Beta vulgaris subsp. vulgaris</name>
    <name type="common">Beet</name>
    <dbReference type="NCBI Taxonomy" id="3555"/>
    <lineage>
        <taxon>Eukaryota</taxon>
        <taxon>Viridiplantae</taxon>
        <taxon>Streptophyta</taxon>
        <taxon>Embryophyta</taxon>
        <taxon>Tracheophyta</taxon>
        <taxon>Spermatophyta</taxon>
        <taxon>Magnoliopsida</taxon>
        <taxon>eudicotyledons</taxon>
        <taxon>Gunneridae</taxon>
        <taxon>Pentapetalae</taxon>
        <taxon>Caryophyllales</taxon>
        <taxon>Chenopodiaceae</taxon>
        <taxon>Betoideae</taxon>
        <taxon>Beta</taxon>
    </lineage>
</organism>
<dbReference type="PROSITE" id="PS00678">
    <property type="entry name" value="WD_REPEATS_1"/>
    <property type="match status" value="1"/>
</dbReference>
<dbReference type="SUPFAM" id="SSF50978">
    <property type="entry name" value="WD40 repeat-like"/>
    <property type="match status" value="1"/>
</dbReference>
<dbReference type="GO" id="GO:0006886">
    <property type="term" value="P:intracellular protein transport"/>
    <property type="evidence" value="ECO:0007669"/>
    <property type="project" value="TreeGrafter"/>
</dbReference>